<keyword evidence="2" id="KW-1185">Reference proteome</keyword>
<sequence length="179" mass="20391">MSGQRDILAHLGNVPEDEIRGMRAPQIAAGSDEQFEMMKKAGFFYDNTLIADPGPDGEPYWPQTLDYRVSWPCLDENCPQSSFPGIWEIPINLFHGAQKIGAERRRSSMIRGAVQWNSSASDIYNLLMDNFERAYYTNRAPYLLTLNADFLQLNEGKAAMQALKRFVYKSCCTFAEMRT</sequence>
<dbReference type="InterPro" id="IPR011330">
    <property type="entry name" value="Glyco_hydro/deAcase_b/a-brl"/>
</dbReference>
<dbReference type="Proteomes" id="UP000271098">
    <property type="component" value="Unassembled WGS sequence"/>
</dbReference>
<dbReference type="WBParaSite" id="GPUH_0001898601-mRNA-1">
    <property type="protein sequence ID" value="GPUH_0001898601-mRNA-1"/>
    <property type="gene ID" value="GPUH_0001898601"/>
</dbReference>
<dbReference type="GO" id="GO:0005975">
    <property type="term" value="P:carbohydrate metabolic process"/>
    <property type="evidence" value="ECO:0007669"/>
    <property type="project" value="InterPro"/>
</dbReference>
<dbReference type="PANTHER" id="PTHR45985:SF11">
    <property type="entry name" value="EGF-LIKE DOMAIN-CONTAINING PROTEIN"/>
    <property type="match status" value="1"/>
</dbReference>
<dbReference type="PANTHER" id="PTHR45985">
    <property type="match status" value="1"/>
</dbReference>
<evidence type="ECO:0000313" key="3">
    <source>
        <dbReference type="WBParaSite" id="GPUH_0001898601-mRNA-1"/>
    </source>
</evidence>
<protein>
    <submittedName>
        <fullName evidence="3">COesterase domain-containing protein</fullName>
    </submittedName>
</protein>
<dbReference type="AlphaFoldDB" id="A0A183EDC0"/>
<dbReference type="InterPro" id="IPR052740">
    <property type="entry name" value="CE4"/>
</dbReference>
<dbReference type="EMBL" id="UYRT01087655">
    <property type="protein sequence ID" value="VDN32811.1"/>
    <property type="molecule type" value="Genomic_DNA"/>
</dbReference>
<dbReference type="OrthoDB" id="504708at2759"/>
<reference evidence="3" key="1">
    <citation type="submission" date="2016-06" db="UniProtKB">
        <authorList>
            <consortium name="WormBaseParasite"/>
        </authorList>
    </citation>
    <scope>IDENTIFICATION</scope>
</reference>
<accession>A0A183EDC0</accession>
<evidence type="ECO:0000313" key="1">
    <source>
        <dbReference type="EMBL" id="VDN32811.1"/>
    </source>
</evidence>
<reference evidence="1 2" key="2">
    <citation type="submission" date="2018-11" db="EMBL/GenBank/DDBJ databases">
        <authorList>
            <consortium name="Pathogen Informatics"/>
        </authorList>
    </citation>
    <scope>NUCLEOTIDE SEQUENCE [LARGE SCALE GENOMIC DNA]</scope>
</reference>
<proteinExistence type="predicted"/>
<gene>
    <name evidence="1" type="ORF">GPUH_LOCUS18961</name>
</gene>
<dbReference type="SUPFAM" id="SSF88713">
    <property type="entry name" value="Glycoside hydrolase/deacetylase"/>
    <property type="match status" value="1"/>
</dbReference>
<organism evidence="3">
    <name type="scientific">Gongylonema pulchrum</name>
    <dbReference type="NCBI Taxonomy" id="637853"/>
    <lineage>
        <taxon>Eukaryota</taxon>
        <taxon>Metazoa</taxon>
        <taxon>Ecdysozoa</taxon>
        <taxon>Nematoda</taxon>
        <taxon>Chromadorea</taxon>
        <taxon>Rhabditida</taxon>
        <taxon>Spirurina</taxon>
        <taxon>Spiruromorpha</taxon>
        <taxon>Spiruroidea</taxon>
        <taxon>Gongylonematidae</taxon>
        <taxon>Gongylonema</taxon>
    </lineage>
</organism>
<name>A0A183EDC0_9BILA</name>
<dbReference type="Gene3D" id="3.20.20.370">
    <property type="entry name" value="Glycoside hydrolase/deacetylase"/>
    <property type="match status" value="1"/>
</dbReference>
<evidence type="ECO:0000313" key="2">
    <source>
        <dbReference type="Proteomes" id="UP000271098"/>
    </source>
</evidence>